<reference evidence="6 7" key="1">
    <citation type="submission" date="2016-01" db="EMBL/GenBank/DDBJ databases">
        <title>Whole genome sequencing of Bhargavaea cecembensis T14.</title>
        <authorList>
            <person name="Hong K.W."/>
        </authorList>
    </citation>
    <scope>NUCLEOTIDE SEQUENCE [LARGE SCALE GENOMIC DNA]</scope>
    <source>
        <strain evidence="6 7">T14</strain>
    </source>
</reference>
<keyword evidence="2" id="KW-0285">Flavoprotein</keyword>
<comment type="caution">
    <text evidence="6">The sequence shown here is derived from an EMBL/GenBank/DDBJ whole genome shotgun (WGS) entry which is preliminary data.</text>
</comment>
<accession>A0A165H501</accession>
<name>A0A165H501_9BACL</name>
<dbReference type="PANTHER" id="PTHR33798">
    <property type="entry name" value="FLAVOPROTEIN OXYGENASE"/>
    <property type="match status" value="1"/>
</dbReference>
<proteinExistence type="inferred from homology"/>
<dbReference type="EMBL" id="LQNT01000009">
    <property type="protein sequence ID" value="KZE38785.1"/>
    <property type="molecule type" value="Genomic_DNA"/>
</dbReference>
<dbReference type="SMART" id="SM00903">
    <property type="entry name" value="Flavin_Reduct"/>
    <property type="match status" value="1"/>
</dbReference>
<organism evidence="6 7">
    <name type="scientific">Bhargavaea cecembensis</name>
    <dbReference type="NCBI Taxonomy" id="394098"/>
    <lineage>
        <taxon>Bacteria</taxon>
        <taxon>Bacillati</taxon>
        <taxon>Bacillota</taxon>
        <taxon>Bacilli</taxon>
        <taxon>Bacillales</taxon>
        <taxon>Caryophanaceae</taxon>
        <taxon>Bhargavaea</taxon>
    </lineage>
</organism>
<dbReference type="AlphaFoldDB" id="A0A165H501"/>
<dbReference type="SUPFAM" id="SSF50475">
    <property type="entry name" value="FMN-binding split barrel"/>
    <property type="match status" value="1"/>
</dbReference>
<dbReference type="GO" id="GO:0010181">
    <property type="term" value="F:FMN binding"/>
    <property type="evidence" value="ECO:0007669"/>
    <property type="project" value="InterPro"/>
</dbReference>
<protein>
    <recommendedName>
        <fullName evidence="5">Flavin reductase like domain-containing protein</fullName>
    </recommendedName>
</protein>
<sequence length="208" mass="23012">MQIDLRKLQTKDAYKLMTGAVVPRPIAWVSTIDADGNRNLAPFSFFTVASRQPPMLCISIGPGVGERKGTVKDTLQNIRDTSKYVINILRADLGEAMHETSLNHASEVDEFETAGLTGVLDTVTGVPRVGEAPISFELELDRILELGTDHLILGNVVNYHIHEEYYVEPYKVDLERLNPLGRLAGGYAELKEFYTLPKVKGDVANARS</sequence>
<dbReference type="RefSeq" id="WP_063180661.1">
    <property type="nucleotide sequence ID" value="NZ_LQNT01000009.1"/>
</dbReference>
<dbReference type="PANTHER" id="PTHR33798:SF5">
    <property type="entry name" value="FLAVIN REDUCTASE LIKE DOMAIN-CONTAINING PROTEIN"/>
    <property type="match status" value="1"/>
</dbReference>
<evidence type="ECO:0000313" key="7">
    <source>
        <dbReference type="Proteomes" id="UP000076490"/>
    </source>
</evidence>
<dbReference type="Pfam" id="PF01613">
    <property type="entry name" value="Flavin_Reduct"/>
    <property type="match status" value="1"/>
</dbReference>
<dbReference type="InterPro" id="IPR012349">
    <property type="entry name" value="Split_barrel_FMN-bd"/>
</dbReference>
<evidence type="ECO:0000256" key="3">
    <source>
        <dbReference type="ARBA" id="ARBA00022643"/>
    </source>
</evidence>
<keyword evidence="3" id="KW-0288">FMN</keyword>
<dbReference type="Proteomes" id="UP000076490">
    <property type="component" value="Unassembled WGS sequence"/>
</dbReference>
<evidence type="ECO:0000313" key="6">
    <source>
        <dbReference type="EMBL" id="KZE38785.1"/>
    </source>
</evidence>
<evidence type="ECO:0000259" key="5">
    <source>
        <dbReference type="SMART" id="SM00903"/>
    </source>
</evidence>
<dbReference type="OrthoDB" id="9794638at2"/>
<dbReference type="InterPro" id="IPR002563">
    <property type="entry name" value="Flavin_Rdtase-like_dom"/>
</dbReference>
<evidence type="ECO:0000256" key="4">
    <source>
        <dbReference type="ARBA" id="ARBA00038054"/>
    </source>
</evidence>
<evidence type="ECO:0000256" key="2">
    <source>
        <dbReference type="ARBA" id="ARBA00022630"/>
    </source>
</evidence>
<feature type="domain" description="Flavin reductase like" evidence="5">
    <location>
        <begin position="19"/>
        <end position="168"/>
    </location>
</feature>
<comment type="cofactor">
    <cofactor evidence="1">
        <name>FMN</name>
        <dbReference type="ChEBI" id="CHEBI:58210"/>
    </cofactor>
</comment>
<dbReference type="Gene3D" id="2.30.110.10">
    <property type="entry name" value="Electron Transport, Fmn-binding Protein, Chain A"/>
    <property type="match status" value="1"/>
</dbReference>
<evidence type="ECO:0000256" key="1">
    <source>
        <dbReference type="ARBA" id="ARBA00001917"/>
    </source>
</evidence>
<dbReference type="GO" id="GO:0016646">
    <property type="term" value="F:oxidoreductase activity, acting on the CH-NH group of donors, NAD or NADP as acceptor"/>
    <property type="evidence" value="ECO:0007669"/>
    <property type="project" value="UniProtKB-ARBA"/>
</dbReference>
<comment type="similarity">
    <text evidence="4">Belongs to the flavoredoxin family.</text>
</comment>
<gene>
    <name evidence="6" type="ORF">AV656_07735</name>
</gene>